<dbReference type="InterPro" id="IPR014962">
    <property type="entry name" value="YolD"/>
</dbReference>
<dbReference type="RefSeq" id="WP_274797493.1">
    <property type="nucleotide sequence ID" value="NZ_CP113528.1"/>
</dbReference>
<reference evidence="1" key="1">
    <citation type="submission" date="2022-11" db="EMBL/GenBank/DDBJ databases">
        <title>Lysinibacillus irui.</title>
        <authorList>
            <person name="Akintayo S.O."/>
        </authorList>
    </citation>
    <scope>NUCLEOTIDE SEQUENCE</scope>
    <source>
        <strain evidence="1">IRB4-01</strain>
        <plasmid evidence="1">unnamed</plasmid>
    </source>
</reference>
<accession>A0AAJ5S022</accession>
<dbReference type="KEGG" id="liu:OU989_23590"/>
<dbReference type="AlphaFoldDB" id="A0AAJ5S022"/>
<dbReference type="EMBL" id="CP113528">
    <property type="protein sequence ID" value="WDV09274.1"/>
    <property type="molecule type" value="Genomic_DNA"/>
</dbReference>
<organism evidence="1 2">
    <name type="scientific">Lysinibacillus irui</name>
    <dbReference type="NCBI Taxonomy" id="2998077"/>
    <lineage>
        <taxon>Bacteria</taxon>
        <taxon>Bacillati</taxon>
        <taxon>Bacillota</taxon>
        <taxon>Bacilli</taxon>
        <taxon>Bacillales</taxon>
        <taxon>Bacillaceae</taxon>
        <taxon>Lysinibacillus</taxon>
    </lineage>
</organism>
<evidence type="ECO:0000313" key="1">
    <source>
        <dbReference type="EMBL" id="WDV09274.1"/>
    </source>
</evidence>
<evidence type="ECO:0000313" key="2">
    <source>
        <dbReference type="Proteomes" id="UP001219585"/>
    </source>
</evidence>
<dbReference type="Proteomes" id="UP001219585">
    <property type="component" value="Plasmid unnamed"/>
</dbReference>
<geneLocation type="plasmid" evidence="1 2">
    <name>unnamed</name>
</geneLocation>
<proteinExistence type="predicted"/>
<keyword evidence="1" id="KW-0614">Plasmid</keyword>
<dbReference type="Pfam" id="PF08863">
    <property type="entry name" value="YolD"/>
    <property type="match status" value="1"/>
</dbReference>
<gene>
    <name evidence="1" type="ORF">OU989_23590</name>
</gene>
<protein>
    <submittedName>
        <fullName evidence="1">YolD-like family protein</fullName>
    </submittedName>
</protein>
<sequence length="112" mass="13349">MIKDRGNIKWGSMMLPEHLKFLREWKQEECATQRELSEWELEELQQTIDLAFNQRKQVKLNVWTEGKIIQWVGIINSINNNTNELILEGLLKTKIIPLKDIYSAQLDNEFYD</sequence>
<name>A0AAJ5S022_9BACI</name>